<keyword evidence="2" id="KW-1185">Reference proteome</keyword>
<gene>
    <name evidence="1" type="ORF">PsorP6_004740</name>
</gene>
<evidence type="ECO:0000313" key="1">
    <source>
        <dbReference type="EMBL" id="KAI9907556.1"/>
    </source>
</evidence>
<name>A0ACC0VN91_9STRA</name>
<evidence type="ECO:0000313" key="2">
    <source>
        <dbReference type="Proteomes" id="UP001163321"/>
    </source>
</evidence>
<reference evidence="1 2" key="1">
    <citation type="journal article" date="2022" name="bioRxiv">
        <title>The genome of the oomycete Peronosclerospora sorghi, a cosmopolitan pathogen of maize and sorghum, is inflated with dispersed pseudogenes.</title>
        <authorList>
            <person name="Fletcher K."/>
            <person name="Martin F."/>
            <person name="Isakeit T."/>
            <person name="Cavanaugh K."/>
            <person name="Magill C."/>
            <person name="Michelmore R."/>
        </authorList>
    </citation>
    <scope>NUCLEOTIDE SEQUENCE [LARGE SCALE GENOMIC DNA]</scope>
    <source>
        <strain evidence="1">P6</strain>
    </source>
</reference>
<accession>A0ACC0VN91</accession>
<dbReference type="EMBL" id="CM047587">
    <property type="protein sequence ID" value="KAI9907556.1"/>
    <property type="molecule type" value="Genomic_DNA"/>
</dbReference>
<sequence length="317" mass="36637">MERYQRIEKGGSIGEGTYGVVYKSLDLKTKKVVALKRIRLETEDDGIPSTALREISVLRELEHPNIEDGKLFLVFEFMDKDLKRHMEHNVDKLEPSQIKTARLTEYCDPVEQSFLYQLLKGLAFSHSRGIMHRDLKPQNLLVNRTGELKIADFGLARAFSLPIKKYTHEVVTLWYRAPEILLGQEVYSPPVDIWSVGVIFAEMVLKKPLFPGDSEIDQLYRIFRTFGTPNEASWPGVTKLRDYAPTFPKWKKRNMRELFSQLDDSGLNLLEVRTSFSAYRDKLIRSVVCLFVSLCCSMIRPQESVQKRHCAIRTSMT</sequence>
<organism evidence="1 2">
    <name type="scientific">Peronosclerospora sorghi</name>
    <dbReference type="NCBI Taxonomy" id="230839"/>
    <lineage>
        <taxon>Eukaryota</taxon>
        <taxon>Sar</taxon>
        <taxon>Stramenopiles</taxon>
        <taxon>Oomycota</taxon>
        <taxon>Peronosporomycetes</taxon>
        <taxon>Peronosporales</taxon>
        <taxon>Peronosporaceae</taxon>
        <taxon>Peronosclerospora</taxon>
    </lineage>
</organism>
<proteinExistence type="predicted"/>
<comment type="caution">
    <text evidence="1">The sequence shown here is derived from an EMBL/GenBank/DDBJ whole genome shotgun (WGS) entry which is preliminary data.</text>
</comment>
<protein>
    <submittedName>
        <fullName evidence="1">Uncharacterized protein</fullName>
    </submittedName>
</protein>
<dbReference type="Proteomes" id="UP001163321">
    <property type="component" value="Chromosome 8"/>
</dbReference>